<evidence type="ECO:0000256" key="1">
    <source>
        <dbReference type="ARBA" id="ARBA00022801"/>
    </source>
</evidence>
<keyword evidence="2" id="KW-0904">Protein phosphatase</keyword>
<dbReference type="OrthoDB" id="273181at2759"/>
<feature type="domain" description="Tyrosine-protein phosphatase" evidence="3">
    <location>
        <begin position="527"/>
        <end position="730"/>
    </location>
</feature>
<organism evidence="5 6">
    <name type="scientific">Candida verbasci</name>
    <dbReference type="NCBI Taxonomy" id="1227364"/>
    <lineage>
        <taxon>Eukaryota</taxon>
        <taxon>Fungi</taxon>
        <taxon>Dikarya</taxon>
        <taxon>Ascomycota</taxon>
        <taxon>Saccharomycotina</taxon>
        <taxon>Pichiomycetes</taxon>
        <taxon>Debaryomycetaceae</taxon>
        <taxon>Candida/Lodderomyces clade</taxon>
        <taxon>Candida</taxon>
    </lineage>
</organism>
<dbReference type="Proteomes" id="UP001152885">
    <property type="component" value="Unassembled WGS sequence"/>
</dbReference>
<dbReference type="InterPro" id="IPR016130">
    <property type="entry name" value="Tyr_Pase_AS"/>
</dbReference>
<dbReference type="PROSITE" id="PS50056">
    <property type="entry name" value="TYR_PHOSPHATASE_2"/>
    <property type="match status" value="1"/>
</dbReference>
<sequence>MNSFLRHPGPKSSFRNDTTKVNIISSSAPSSKGLSSSLSSSASSTKSSLLSELNHYASVTSSQTANYYQAYKHRSFSSSSYDNNQNNWFAQFNTKLKVVNDIYIIDSVELLNEFFQFYYHKRVNYSASNSRNLFPYLHGLENYEQRRFYLEDGSSNDLNEKIGKLNINNVIFVKTDEANEIPNLINSINIEELKVDGIYQGLNQLQHVTYTNLPVDCRNFKNQIKLFASLSHFMVYNYSNNSSSSFATILKTISPDKFIYSIEIPDWWCYLDGCYFEDGSDDLKIYNNGFLGSDYKPYNLNHPLKYLNYEQNLIWRLYTMKWICNNRVGVGNSHEYDAMSKKGFKLFIHCADNHSLPAMNQIQLIWHDYISGNNNLSEYHLDLPSSNFFQLDGFSNTEMMIVLNVLKFIERISRVNKVFVYCHDGYSATSILIIAVTQLLSKKSLEESIILLNQQGIKLFYNNFNLEFLSVLENFIDFLSNFLIQEFPTIIPITSLNLYAINQQYLNCPTNKPSYDWFTPKFSDNNFPSRISSNIYLGSVDHASSATVINSLEINDIISIGELPTWWILLNKLIIFDFEEELNIFPNVIKITPIYSFGKSHLYEVDMTEISIPFQYRKLIPKVKSFIYLHNFNDDGKDSLLNLLIDAPTFIQDKVLLGNSSSLNSKKSLIHCKIGVSRSATILIASLMKKFRLSLLQAYMAIRVLRFNFIIQPNLKLFYDLYMFQNYLGVLDQDRNMKKWNFEFICNEIHKLNLHHYG</sequence>
<dbReference type="Pfam" id="PF00782">
    <property type="entry name" value="DSPc"/>
    <property type="match status" value="1"/>
</dbReference>
<dbReference type="SUPFAM" id="SSF52799">
    <property type="entry name" value="(Phosphotyrosine protein) phosphatases II"/>
    <property type="match status" value="2"/>
</dbReference>
<accession>A0A9W4U0L9</accession>
<protein>
    <submittedName>
        <fullName evidence="5">Uncharacterized protein</fullName>
    </submittedName>
</protein>
<feature type="domain" description="Tyrosine specific protein phosphatases" evidence="4">
    <location>
        <begin position="648"/>
        <end position="717"/>
    </location>
</feature>
<reference evidence="5" key="1">
    <citation type="submission" date="2022-12" db="EMBL/GenBank/DDBJ databases">
        <authorList>
            <person name="Brejova B."/>
        </authorList>
    </citation>
    <scope>NUCLEOTIDE SEQUENCE</scope>
</reference>
<keyword evidence="1" id="KW-0378">Hydrolase</keyword>
<name>A0A9W4U0L9_9ASCO</name>
<evidence type="ECO:0000256" key="2">
    <source>
        <dbReference type="ARBA" id="ARBA00022912"/>
    </source>
</evidence>
<dbReference type="Gene3D" id="3.90.190.10">
    <property type="entry name" value="Protein tyrosine phosphatase superfamily"/>
    <property type="match status" value="1"/>
</dbReference>
<dbReference type="EMBL" id="CANTUO010000004">
    <property type="protein sequence ID" value="CAI5759219.1"/>
    <property type="molecule type" value="Genomic_DNA"/>
</dbReference>
<evidence type="ECO:0000259" key="4">
    <source>
        <dbReference type="PROSITE" id="PS50056"/>
    </source>
</evidence>
<dbReference type="InterPro" id="IPR000387">
    <property type="entry name" value="Tyr_Pase_dom"/>
</dbReference>
<evidence type="ECO:0000313" key="5">
    <source>
        <dbReference type="EMBL" id="CAI5759219.1"/>
    </source>
</evidence>
<dbReference type="PANTHER" id="PTHR47550:SF1">
    <property type="entry name" value="DUAL SPECIFICITY PROTEIN PHOSPHATASE PPS1"/>
    <property type="match status" value="1"/>
</dbReference>
<keyword evidence="6" id="KW-1185">Reference proteome</keyword>
<dbReference type="PANTHER" id="PTHR47550">
    <property type="entry name" value="DUAL SPECIFICITY PROTEIN PHOSPHATASE PPS1"/>
    <property type="match status" value="1"/>
</dbReference>
<dbReference type="PROSITE" id="PS00383">
    <property type="entry name" value="TYR_PHOSPHATASE_1"/>
    <property type="match status" value="1"/>
</dbReference>
<dbReference type="AlphaFoldDB" id="A0A9W4U0L9"/>
<dbReference type="InterPro" id="IPR020422">
    <property type="entry name" value="TYR_PHOSPHATASE_DUAL_dom"/>
</dbReference>
<evidence type="ECO:0000313" key="6">
    <source>
        <dbReference type="Proteomes" id="UP001152885"/>
    </source>
</evidence>
<dbReference type="InterPro" id="IPR053239">
    <property type="entry name" value="Dual_spec_PTase"/>
</dbReference>
<dbReference type="GO" id="GO:0008138">
    <property type="term" value="F:protein tyrosine/serine/threonine phosphatase activity"/>
    <property type="evidence" value="ECO:0007669"/>
    <property type="project" value="TreeGrafter"/>
</dbReference>
<dbReference type="PROSITE" id="PS50054">
    <property type="entry name" value="TYR_PHOSPHATASE_DUAL"/>
    <property type="match status" value="1"/>
</dbReference>
<proteinExistence type="predicted"/>
<dbReference type="GO" id="GO:0033260">
    <property type="term" value="P:nuclear DNA replication"/>
    <property type="evidence" value="ECO:0007669"/>
    <property type="project" value="TreeGrafter"/>
</dbReference>
<dbReference type="SMART" id="SM00195">
    <property type="entry name" value="DSPc"/>
    <property type="match status" value="1"/>
</dbReference>
<dbReference type="InterPro" id="IPR029021">
    <property type="entry name" value="Prot-tyrosine_phosphatase-like"/>
</dbReference>
<comment type="caution">
    <text evidence="5">The sequence shown here is derived from an EMBL/GenBank/DDBJ whole genome shotgun (WGS) entry which is preliminary data.</text>
</comment>
<evidence type="ECO:0000259" key="3">
    <source>
        <dbReference type="PROSITE" id="PS50054"/>
    </source>
</evidence>
<gene>
    <name evidence="5" type="ORF">CANVERA_P3728</name>
</gene>
<dbReference type="InterPro" id="IPR000340">
    <property type="entry name" value="Dual-sp_phosphatase_cat-dom"/>
</dbReference>
<dbReference type="GO" id="GO:0005634">
    <property type="term" value="C:nucleus"/>
    <property type="evidence" value="ECO:0007669"/>
    <property type="project" value="GOC"/>
</dbReference>